<feature type="transmembrane region" description="Helical" evidence="11">
    <location>
        <begin position="179"/>
        <end position="201"/>
    </location>
</feature>
<evidence type="ECO:0000256" key="3">
    <source>
        <dbReference type="ARBA" id="ARBA00022448"/>
    </source>
</evidence>
<keyword evidence="9 11" id="KW-0472">Membrane</keyword>
<dbReference type="InterPro" id="IPR003593">
    <property type="entry name" value="AAA+_ATPase"/>
</dbReference>
<dbReference type="SUPFAM" id="SSF52540">
    <property type="entry name" value="P-loop containing nucleoside triphosphate hydrolases"/>
    <property type="match status" value="2"/>
</dbReference>
<keyword evidence="3" id="KW-0813">Transport</keyword>
<evidence type="ECO:0000256" key="7">
    <source>
        <dbReference type="ARBA" id="ARBA00022840"/>
    </source>
</evidence>
<proteinExistence type="inferred from homology"/>
<feature type="domain" description="ABC transmembrane type-1" evidence="13">
    <location>
        <begin position="805"/>
        <end position="1081"/>
    </location>
</feature>
<dbReference type="InterPro" id="IPR027417">
    <property type="entry name" value="P-loop_NTPase"/>
</dbReference>
<feature type="transmembrane region" description="Helical" evidence="11">
    <location>
        <begin position="844"/>
        <end position="865"/>
    </location>
</feature>
<reference evidence="14 15" key="1">
    <citation type="submission" date="2006-10" db="EMBL/GenBank/DDBJ databases">
        <title>The Genome Sequence of Batrachochytrium dendrobatidis JEL423.</title>
        <authorList>
            <consortium name="The Broad Institute Genome Sequencing Platform"/>
            <person name="Birren B."/>
            <person name="Lander E."/>
            <person name="Galagan J."/>
            <person name="Cuomo C."/>
            <person name="Devon K."/>
            <person name="Jaffe D."/>
            <person name="Butler J."/>
            <person name="Alvarez P."/>
            <person name="Gnerre S."/>
            <person name="Grabherr M."/>
            <person name="Kleber M."/>
            <person name="Mauceli E."/>
            <person name="Brockman W."/>
            <person name="Young S."/>
            <person name="LaButti K."/>
            <person name="Sykes S."/>
            <person name="DeCaprio D."/>
            <person name="Crawford M."/>
            <person name="Koehrsen M."/>
            <person name="Engels R."/>
            <person name="Montgomery P."/>
            <person name="Pearson M."/>
            <person name="Howarth C."/>
            <person name="Larson L."/>
            <person name="White J."/>
            <person name="O'Leary S."/>
            <person name="Kodira C."/>
            <person name="Zeng Q."/>
            <person name="Yandava C."/>
            <person name="Alvarado L."/>
            <person name="Longcore J."/>
            <person name="James T."/>
        </authorList>
    </citation>
    <scope>NUCLEOTIDE SEQUENCE [LARGE SCALE GENOMIC DNA]</scope>
    <source>
        <strain evidence="14 15">JEL423</strain>
    </source>
</reference>
<evidence type="ECO:0000256" key="5">
    <source>
        <dbReference type="ARBA" id="ARBA00022737"/>
    </source>
</evidence>
<feature type="transmembrane region" description="Helical" evidence="11">
    <location>
        <begin position="942"/>
        <end position="959"/>
    </location>
</feature>
<dbReference type="InterPro" id="IPR036640">
    <property type="entry name" value="ABC1_TM_sf"/>
</dbReference>
<feature type="domain" description="ABC transporter" evidence="12">
    <location>
        <begin position="495"/>
        <end position="725"/>
    </location>
</feature>
<name>A0A177W839_BATDL</name>
<dbReference type="EMBL" id="DS022300">
    <property type="protein sequence ID" value="OAJ35824.1"/>
    <property type="molecule type" value="Genomic_DNA"/>
</dbReference>
<feature type="transmembrane region" description="Helical" evidence="11">
    <location>
        <begin position="798"/>
        <end position="818"/>
    </location>
</feature>
<evidence type="ECO:0000256" key="1">
    <source>
        <dbReference type="ARBA" id="ARBA00004128"/>
    </source>
</evidence>
<dbReference type="InterPro" id="IPR050173">
    <property type="entry name" value="ABC_transporter_C-like"/>
</dbReference>
<dbReference type="CDD" id="cd03244">
    <property type="entry name" value="ABCC_MRP_domain2"/>
    <property type="match status" value="1"/>
</dbReference>
<comment type="similarity">
    <text evidence="2">Belongs to the ABC transporter superfamily. ABCC family. Conjugate transporter (TC 3.A.1.208) subfamily.</text>
</comment>
<dbReference type="CDD" id="cd03250">
    <property type="entry name" value="ABCC_MRP_domain1"/>
    <property type="match status" value="1"/>
</dbReference>
<dbReference type="GO" id="GO:0005524">
    <property type="term" value="F:ATP binding"/>
    <property type="evidence" value="ECO:0007669"/>
    <property type="project" value="UniProtKB-KW"/>
</dbReference>
<dbReference type="GO" id="GO:0140359">
    <property type="term" value="F:ABC-type transporter activity"/>
    <property type="evidence" value="ECO:0007669"/>
    <property type="project" value="InterPro"/>
</dbReference>
<dbReference type="PANTHER" id="PTHR24223:SF443">
    <property type="entry name" value="MULTIDRUG-RESISTANCE LIKE PROTEIN 1, ISOFORM I"/>
    <property type="match status" value="1"/>
</dbReference>
<dbReference type="Pfam" id="PF00005">
    <property type="entry name" value="ABC_tran"/>
    <property type="match status" value="2"/>
</dbReference>
<evidence type="ECO:0000259" key="12">
    <source>
        <dbReference type="PROSITE" id="PS50893"/>
    </source>
</evidence>
<feature type="transmembrane region" description="Helical" evidence="11">
    <location>
        <begin position="281"/>
        <end position="299"/>
    </location>
</feature>
<dbReference type="GO" id="GO:0016887">
    <property type="term" value="F:ATP hydrolysis activity"/>
    <property type="evidence" value="ECO:0007669"/>
    <property type="project" value="InterPro"/>
</dbReference>
<dbReference type="SUPFAM" id="SSF90123">
    <property type="entry name" value="ABC transporter transmembrane region"/>
    <property type="match status" value="2"/>
</dbReference>
<feature type="transmembrane region" description="Helical" evidence="11">
    <location>
        <begin position="406"/>
        <end position="425"/>
    </location>
</feature>
<comment type="subcellular location">
    <subcellularLocation>
        <location evidence="1">Vacuole membrane</location>
        <topology evidence="1">Multi-pass membrane protein</topology>
    </subcellularLocation>
</comment>
<evidence type="ECO:0000313" key="14">
    <source>
        <dbReference type="EMBL" id="OAJ35824.1"/>
    </source>
</evidence>
<dbReference type="FunFam" id="3.40.50.300:FF:000610">
    <property type="entry name" value="Multidrug resistance-associated ABC transporter"/>
    <property type="match status" value="1"/>
</dbReference>
<protein>
    <submittedName>
        <fullName evidence="14">Uncharacterized protein</fullName>
    </submittedName>
</protein>
<dbReference type="Proteomes" id="UP000077115">
    <property type="component" value="Unassembled WGS sequence"/>
</dbReference>
<sequence>MPDPTIAKRMKTMLESTKVKAAPSSDIDCPETTASFFSKMTFSWLNGILMLGWKRPLVPADIYKLPSHVQAANLSDTFEQAWKEELNGCLHTDHATPILVDGAVGRAVADTPKKMQPSLRRAITRVVVWDLLPLTLLRIAGDVCAMTSPFMLKLIIGFVTDSKIAIAKNTEMPPLSHGFGYAIALFVLQFTSTLLQNQFLYGGIQMGIKVRVALSTMIYRKSLRLSAASRQDFNAGKVTNLISTDMSRFEIFFALLSTLWTAAIQVVVIAILLVWQIGPAAFAGVGIIALFIPLQLVIMRMLTKIRSKSVLLTDSRVKLTQEIFQGIRVLKFFTWEIPFIEQIESIRKKEIVLVFKKCVATAFIMTFSIAVPGMAASIAFIIYSLNNILEPGPIFSSLAWFNQLPMPLWFLPQVVVGYAEVSIALKRMQALLLAPELEAQPDIDPNAEFAIEIKDGEFLWDSLPQAVVPVEDQTSPKIFEIRNKSKTNQNEATQVDTTNLDSSNKQTDALLNKSIPCSTLRNINIQIPRGKLVAVVGPVGSGKSSLLNAFVGEMKQLSGTIQFSARLGYASQQAWIQNANIKDNILFGQPYDEKRYIDTVRACSLERDLKILPDGDRTQIGERGINLSGGQKQRVNLARMVYFNSDIVLLDDPLSAVDAHVGRDLFENCIQGALSEKTRILVTHQLHFLPKVDYIIVMSNGEIKEQGTYSKLMENDGEFSLLMKNYGGVDDVEDHSIPNDATDGVQSISESEKPAIDSDCESNINDTDDKDARQLMQSEDRATGTVDGKVWMTYFRSAGGIPFIIGLVCTVVLAQGAITGSDVWLVFWTNQSIHAYTQQQYVTIYGILAILAALLGFVYSAYLTYFGTRAAQRLHEAATRRIVRAPTLFFDTTPLGRIINRFSKDQDGIDNTLIESFRVFLQTFLAILSVFAMIMYATPMFAIVFVPVICMYYLIQLVYRSSSRELKRLDALARSPMYAQIGETLNGIATIRAYREQDRFIKRNYFLFDQNTAPYYLMMSAGRWMSVRFEFFGALLVFSAASFGLISRANPSFTPALLGLSLSYSLQVTNTLNRCIRQFTDTEINMNAVERVNHYANEVEVEAAEITDVRPPPTWPAVGTVEFRNLSMKYAPDLPLVLKNVSFCIGDKEKIGVVGRTGSGKSSLVQALFRMVEATSGSIVVDGISIQEIGLKDLRSNIGIIPQDPVLFSGTFRRNLDPFGQFTDSNLWDALERANIKYKVSETEGNLDGHVQENGDNLSVGQRQLICLARAMLKRPRILIMDEATANVDYETDVVIQKCLREDFVDSTVLTIAHRLNTIMDYDRVLVMNAGEIAELDTPKALMANEQSVFRSMVNETGQQNVEMFLKMLNLE</sequence>
<dbReference type="PROSITE" id="PS50893">
    <property type="entry name" value="ABC_TRANSPORTER_2"/>
    <property type="match status" value="2"/>
</dbReference>
<dbReference type="GO" id="GO:0000329">
    <property type="term" value="C:fungal-type vacuole membrane"/>
    <property type="evidence" value="ECO:0007669"/>
    <property type="project" value="UniProtKB-ARBA"/>
</dbReference>
<dbReference type="Pfam" id="PF00664">
    <property type="entry name" value="ABC_membrane"/>
    <property type="match status" value="2"/>
</dbReference>
<dbReference type="STRING" id="403673.A0A177W839"/>
<keyword evidence="8 11" id="KW-1133">Transmembrane helix</keyword>
<dbReference type="FunFam" id="3.40.50.300:FF:002040">
    <property type="entry name" value="ABC multidrug transporter (Eurofung)"/>
    <property type="match status" value="1"/>
</dbReference>
<keyword evidence="7" id="KW-0067">ATP-binding</keyword>
<evidence type="ECO:0000256" key="6">
    <source>
        <dbReference type="ARBA" id="ARBA00022741"/>
    </source>
</evidence>
<dbReference type="eggNOG" id="KOG0054">
    <property type="taxonomic scope" value="Eukaryota"/>
</dbReference>
<feature type="region of interest" description="Disordered" evidence="10">
    <location>
        <begin position="743"/>
        <end position="764"/>
    </location>
</feature>
<feature type="transmembrane region" description="Helical" evidence="11">
    <location>
        <begin position="358"/>
        <end position="386"/>
    </location>
</feature>
<dbReference type="InterPro" id="IPR011527">
    <property type="entry name" value="ABC1_TM_dom"/>
</dbReference>
<evidence type="ECO:0000256" key="2">
    <source>
        <dbReference type="ARBA" id="ARBA00009726"/>
    </source>
</evidence>
<reference evidence="14 15" key="2">
    <citation type="submission" date="2016-05" db="EMBL/GenBank/DDBJ databases">
        <title>Lineage-specific infection strategies underlie the spectrum of fungal disease in amphibians.</title>
        <authorList>
            <person name="Cuomo C.A."/>
            <person name="Farrer R.A."/>
            <person name="James T."/>
            <person name="Longcore J."/>
            <person name="Birren B."/>
        </authorList>
    </citation>
    <scope>NUCLEOTIDE SEQUENCE [LARGE SCALE GENOMIC DNA]</scope>
    <source>
        <strain evidence="14 15">JEL423</strain>
    </source>
</reference>
<dbReference type="FunFam" id="1.20.1560.10:FF:000010">
    <property type="entry name" value="Multidrug resistance-associated ABC transporter"/>
    <property type="match status" value="1"/>
</dbReference>
<evidence type="ECO:0000256" key="11">
    <source>
        <dbReference type="SAM" id="Phobius"/>
    </source>
</evidence>
<dbReference type="InterPro" id="IPR003439">
    <property type="entry name" value="ABC_transporter-like_ATP-bd"/>
</dbReference>
<dbReference type="PANTHER" id="PTHR24223">
    <property type="entry name" value="ATP-BINDING CASSETTE SUB-FAMILY C"/>
    <property type="match status" value="1"/>
</dbReference>
<dbReference type="PROSITE" id="PS50929">
    <property type="entry name" value="ABC_TM1F"/>
    <property type="match status" value="2"/>
</dbReference>
<evidence type="ECO:0000256" key="9">
    <source>
        <dbReference type="ARBA" id="ARBA00023136"/>
    </source>
</evidence>
<dbReference type="OrthoDB" id="6500128at2759"/>
<evidence type="ECO:0000313" key="15">
    <source>
        <dbReference type="Proteomes" id="UP000077115"/>
    </source>
</evidence>
<accession>A0A177W839</accession>
<feature type="transmembrane region" description="Helical" evidence="11">
    <location>
        <begin position="1027"/>
        <end position="1046"/>
    </location>
</feature>
<gene>
    <name evidence="14" type="ORF">BDEG_20057</name>
</gene>
<dbReference type="Gene3D" id="1.20.1560.10">
    <property type="entry name" value="ABC transporter type 1, transmembrane domain"/>
    <property type="match status" value="2"/>
</dbReference>
<dbReference type="CDD" id="cd18606">
    <property type="entry name" value="ABC_6TM_YOR1_D2_like"/>
    <property type="match status" value="1"/>
</dbReference>
<keyword evidence="5" id="KW-0677">Repeat</keyword>
<dbReference type="Gene3D" id="3.40.50.300">
    <property type="entry name" value="P-loop containing nucleotide triphosphate hydrolases"/>
    <property type="match status" value="2"/>
</dbReference>
<dbReference type="CDD" id="cd18597">
    <property type="entry name" value="ABC_6TM_YOR1_D1_like"/>
    <property type="match status" value="1"/>
</dbReference>
<dbReference type="InterPro" id="IPR017871">
    <property type="entry name" value="ABC_transporter-like_CS"/>
</dbReference>
<feature type="domain" description="ABC transporter" evidence="12">
    <location>
        <begin position="1121"/>
        <end position="1355"/>
    </location>
</feature>
<dbReference type="SMART" id="SM00382">
    <property type="entry name" value="AAA"/>
    <property type="match status" value="2"/>
</dbReference>
<evidence type="ECO:0000256" key="4">
    <source>
        <dbReference type="ARBA" id="ARBA00022692"/>
    </source>
</evidence>
<keyword evidence="6" id="KW-0547">Nucleotide-binding</keyword>
<feature type="transmembrane region" description="Helical" evidence="11">
    <location>
        <begin position="919"/>
        <end position="936"/>
    </location>
</feature>
<evidence type="ECO:0000259" key="13">
    <source>
        <dbReference type="PROSITE" id="PS50929"/>
    </source>
</evidence>
<dbReference type="VEuPathDB" id="FungiDB:BDEG_20057"/>
<evidence type="ECO:0000256" key="10">
    <source>
        <dbReference type="SAM" id="MobiDB-lite"/>
    </source>
</evidence>
<keyword evidence="4 11" id="KW-0812">Transmembrane</keyword>
<feature type="transmembrane region" description="Helical" evidence="11">
    <location>
        <begin position="251"/>
        <end position="275"/>
    </location>
</feature>
<evidence type="ECO:0000256" key="8">
    <source>
        <dbReference type="ARBA" id="ARBA00022989"/>
    </source>
</evidence>
<dbReference type="PROSITE" id="PS00211">
    <property type="entry name" value="ABC_TRANSPORTER_1"/>
    <property type="match status" value="2"/>
</dbReference>
<dbReference type="FunFam" id="1.20.1560.10:FF:000061">
    <property type="entry name" value="ATP-binding cassette transporter YOR1"/>
    <property type="match status" value="1"/>
</dbReference>
<organism evidence="14 15">
    <name type="scientific">Batrachochytrium dendrobatidis (strain JEL423)</name>
    <dbReference type="NCBI Taxonomy" id="403673"/>
    <lineage>
        <taxon>Eukaryota</taxon>
        <taxon>Fungi</taxon>
        <taxon>Fungi incertae sedis</taxon>
        <taxon>Chytridiomycota</taxon>
        <taxon>Chytridiomycota incertae sedis</taxon>
        <taxon>Chytridiomycetes</taxon>
        <taxon>Rhizophydiales</taxon>
        <taxon>Rhizophydiales incertae sedis</taxon>
        <taxon>Batrachochytrium</taxon>
    </lineage>
</organism>
<feature type="domain" description="ABC transmembrane type-1" evidence="13">
    <location>
        <begin position="134"/>
        <end position="420"/>
    </location>
</feature>